<dbReference type="AlphaFoldDB" id="A0A841RA64"/>
<proteinExistence type="predicted"/>
<dbReference type="InterPro" id="IPR057621">
    <property type="entry name" value="Khk_prokaryotic"/>
</dbReference>
<evidence type="ECO:0000313" key="2">
    <source>
        <dbReference type="Proteomes" id="UP000587760"/>
    </source>
</evidence>
<sequence>MSSRINIYKNINELSDKIDTIKSRLAAPHKKFSGICGFDGFIDTFIRMEDPSSMADFGPRVSAAAGIAASYRVKHKGDKFGGNGPLFAGALSDIFRREIELSYIGGIGKDEVSPIFRKALEDKVDNIYTLADPAHSDCLEFTDGKIMLNDLSSCAEITWERLREVMGMEKLDEKLSRADYIGAVNWGKLVNVGEIWENISLRLTELQVPAKKVHFFMDLAEFEQRPEKDIKGLLDLLVLITEQSTSILSFNLKEAWEMGDFLGKDFRGKKDPESAAELAAFIKANVTADKVVIHPNDGAVCSGEEETVYVPGPYCREPLISTGAGDNFGAGCLAASLKGLDDTGMILAGVCSSGHFVRSGESPTFEQMVNLIDCWQKGEIPERL</sequence>
<dbReference type="GO" id="GO:0016301">
    <property type="term" value="F:kinase activity"/>
    <property type="evidence" value="ECO:0007669"/>
    <property type="project" value="UniProtKB-KW"/>
</dbReference>
<keyword evidence="1" id="KW-0418">Kinase</keyword>
<accession>A0A841RA64</accession>
<dbReference type="Pfam" id="PF25270">
    <property type="entry name" value="Khk"/>
    <property type="match status" value="1"/>
</dbReference>
<keyword evidence="1" id="KW-0808">Transferase</keyword>
<dbReference type="InterPro" id="IPR029056">
    <property type="entry name" value="Ribokinase-like"/>
</dbReference>
<gene>
    <name evidence="1" type="ORF">HNR50_003953</name>
</gene>
<dbReference type="RefSeq" id="WP_184748496.1">
    <property type="nucleotide sequence ID" value="NZ_JACHGJ010000010.1"/>
</dbReference>
<dbReference type="EMBL" id="JACHGJ010000010">
    <property type="protein sequence ID" value="MBB6482264.1"/>
    <property type="molecule type" value="Genomic_DNA"/>
</dbReference>
<reference evidence="1 2" key="1">
    <citation type="submission" date="2020-08" db="EMBL/GenBank/DDBJ databases">
        <title>Genomic Encyclopedia of Type Strains, Phase IV (KMG-IV): sequencing the most valuable type-strain genomes for metagenomic binning, comparative biology and taxonomic classification.</title>
        <authorList>
            <person name="Goeker M."/>
        </authorList>
    </citation>
    <scope>NUCLEOTIDE SEQUENCE [LARGE SCALE GENOMIC DNA]</scope>
    <source>
        <strain evidence="1 2">DSM 2461</strain>
    </source>
</reference>
<protein>
    <submittedName>
        <fullName evidence="1">Sugar/nucleoside kinase (Ribokinase family)</fullName>
    </submittedName>
</protein>
<dbReference type="Gene3D" id="3.40.1190.20">
    <property type="match status" value="1"/>
</dbReference>
<evidence type="ECO:0000313" key="1">
    <source>
        <dbReference type="EMBL" id="MBB6482264.1"/>
    </source>
</evidence>
<dbReference type="Proteomes" id="UP000587760">
    <property type="component" value="Unassembled WGS sequence"/>
</dbReference>
<name>A0A841RA64_9SPIO</name>
<dbReference type="SUPFAM" id="SSF53613">
    <property type="entry name" value="Ribokinase-like"/>
    <property type="match status" value="1"/>
</dbReference>
<comment type="caution">
    <text evidence="1">The sequence shown here is derived from an EMBL/GenBank/DDBJ whole genome shotgun (WGS) entry which is preliminary data.</text>
</comment>
<organism evidence="1 2">
    <name type="scientific">Spirochaeta isovalerica</name>
    <dbReference type="NCBI Taxonomy" id="150"/>
    <lineage>
        <taxon>Bacteria</taxon>
        <taxon>Pseudomonadati</taxon>
        <taxon>Spirochaetota</taxon>
        <taxon>Spirochaetia</taxon>
        <taxon>Spirochaetales</taxon>
        <taxon>Spirochaetaceae</taxon>
        <taxon>Spirochaeta</taxon>
    </lineage>
</organism>
<keyword evidence="2" id="KW-1185">Reference proteome</keyword>